<dbReference type="Proteomes" id="UP000005222">
    <property type="component" value="Chromosome D"/>
</dbReference>
<sequence>MSGPSTSSERSTVGANTHSHFQQHQQIHPHQHDVGRQPDYNQAAVAVATATGMLPGGPTPDDVNQFHPHQHHYNAAAHFQQQQVQQAQQAQLQQYQLLQQHQQHQQHQQQMQAQHVMQPHLPHALHHAHLHDQVGQHVGAHMGQQQPVGDFEDSGYLTSRFIENEIIKTFPSKSELVKYVKNVLNEEEQCKIVINSSKPKAVYFQCERSGSFRTTVKDSTKRQRVAYTKRNKCGYRLVANFYPPDKDRKRIKKPEDSLDKNLDDKLNEFQQDPVADSDTGELWILRMIHPQHNHPPEPRANTGKKRRSKFSRTLVEKPLNRNNMNPTPNFNPGDIVAQRQMHVSHPMHVPTHPHHPITHDPTHTHSVQDPAVIAAMEATSNTDPTEVAAAAAAAAAMHHQHPPVDPNIDPNVDPSVQDHDHSHGNLG</sequence>
<feature type="compositionally biased region" description="Polar residues" evidence="1">
    <location>
        <begin position="1"/>
        <end position="17"/>
    </location>
</feature>
<feature type="region of interest" description="Disordered" evidence="1">
    <location>
        <begin position="392"/>
        <end position="427"/>
    </location>
</feature>
<feature type="compositionally biased region" description="Basic and acidic residues" evidence="1">
    <location>
        <begin position="416"/>
        <end position="427"/>
    </location>
</feature>
<dbReference type="HOGENOM" id="CLU_033822_0_0_1"/>
<protein>
    <submittedName>
        <fullName evidence="2">Piso0_000764 protein</fullName>
    </submittedName>
</protein>
<dbReference type="AlphaFoldDB" id="G8YQ00"/>
<dbReference type="OMA" id="NVQAHDH"/>
<name>G8YQ00_PICSO</name>
<feature type="compositionally biased region" description="Low complexity" evidence="1">
    <location>
        <begin position="18"/>
        <end position="28"/>
    </location>
</feature>
<feature type="region of interest" description="Disordered" evidence="1">
    <location>
        <begin position="1"/>
        <end position="36"/>
    </location>
</feature>
<gene>
    <name evidence="2" type="primary">Piso0_000764</name>
    <name evidence="2" type="ORF">GNLVRS01_PISO0D03611g</name>
</gene>
<dbReference type="STRING" id="559304.G8YQ00"/>
<organism evidence="2 3">
    <name type="scientific">Pichia sorbitophila (strain ATCC MYA-4447 / BCRC 22081 / CBS 7064 / NBRC 10061 / NRRL Y-12695)</name>
    <name type="common">Hybrid yeast</name>
    <dbReference type="NCBI Taxonomy" id="559304"/>
    <lineage>
        <taxon>Eukaryota</taxon>
        <taxon>Fungi</taxon>
        <taxon>Dikarya</taxon>
        <taxon>Ascomycota</taxon>
        <taxon>Saccharomycotina</taxon>
        <taxon>Pichiomycetes</taxon>
        <taxon>Debaryomycetaceae</taxon>
        <taxon>Millerozyma</taxon>
    </lineage>
</organism>
<accession>G8YQ00</accession>
<dbReference type="OrthoDB" id="4094480at2759"/>
<keyword evidence="3" id="KW-1185">Reference proteome</keyword>
<dbReference type="InParanoid" id="G8YQ00"/>
<evidence type="ECO:0000313" key="3">
    <source>
        <dbReference type="Proteomes" id="UP000005222"/>
    </source>
</evidence>
<reference evidence="2 3" key="1">
    <citation type="journal article" date="2012" name="G3 (Bethesda)">
        <title>Pichia sorbitophila, an interspecies yeast hybrid reveals early steps of genome resolution following polyploidization.</title>
        <authorList>
            <person name="Leh Louis V."/>
            <person name="Despons L."/>
            <person name="Friedrich A."/>
            <person name="Martin T."/>
            <person name="Durrens P."/>
            <person name="Casaregola S."/>
            <person name="Neuveglise C."/>
            <person name="Fairhead C."/>
            <person name="Marck C."/>
            <person name="Cruz J.A."/>
            <person name="Straub M.L."/>
            <person name="Kugler V."/>
            <person name="Sacerdot C."/>
            <person name="Uzunov Z."/>
            <person name="Thierry A."/>
            <person name="Weiss S."/>
            <person name="Bleykasten C."/>
            <person name="De Montigny J."/>
            <person name="Jacques N."/>
            <person name="Jung P."/>
            <person name="Lemaire M."/>
            <person name="Mallet S."/>
            <person name="Morel G."/>
            <person name="Richard G.F."/>
            <person name="Sarkar A."/>
            <person name="Savel G."/>
            <person name="Schacherer J."/>
            <person name="Seret M.L."/>
            <person name="Talla E."/>
            <person name="Samson G."/>
            <person name="Jubin C."/>
            <person name="Poulain J."/>
            <person name="Vacherie B."/>
            <person name="Barbe V."/>
            <person name="Pelletier E."/>
            <person name="Sherman D.J."/>
            <person name="Westhof E."/>
            <person name="Weissenbach J."/>
            <person name="Baret P.V."/>
            <person name="Wincker P."/>
            <person name="Gaillardin C."/>
            <person name="Dujon B."/>
            <person name="Souciet J.L."/>
        </authorList>
    </citation>
    <scope>NUCLEOTIDE SEQUENCE [LARGE SCALE GENOMIC DNA]</scope>
    <source>
        <strain evidence="3">ATCC MYA-4447 / BCRC 22081 / CBS 7064 / NBRC 10061 / NRRL Y-12695</strain>
    </source>
</reference>
<evidence type="ECO:0000256" key="1">
    <source>
        <dbReference type="SAM" id="MobiDB-lite"/>
    </source>
</evidence>
<dbReference type="eggNOG" id="ENOG502QQV3">
    <property type="taxonomic scope" value="Eukaryota"/>
</dbReference>
<feature type="region of interest" description="Disordered" evidence="1">
    <location>
        <begin position="290"/>
        <end position="310"/>
    </location>
</feature>
<evidence type="ECO:0000313" key="2">
    <source>
        <dbReference type="EMBL" id="CCE78735.1"/>
    </source>
</evidence>
<proteinExistence type="predicted"/>
<dbReference type="EMBL" id="FO082056">
    <property type="protein sequence ID" value="CCE78735.1"/>
    <property type="molecule type" value="Genomic_DNA"/>
</dbReference>